<dbReference type="OrthoDB" id="711317at2"/>
<keyword evidence="1" id="KW-1133">Transmembrane helix</keyword>
<keyword evidence="1" id="KW-0472">Membrane</keyword>
<evidence type="ECO:0000256" key="1">
    <source>
        <dbReference type="SAM" id="Phobius"/>
    </source>
</evidence>
<proteinExistence type="predicted"/>
<evidence type="ECO:0000313" key="3">
    <source>
        <dbReference type="Proteomes" id="UP000295197"/>
    </source>
</evidence>
<gene>
    <name evidence="2" type="ORF">EDC17_10719</name>
</gene>
<sequence length="117" mass="13562">MSNQKSLTNHQLGIALASLMENFEKNQKQSLQEQKQILDSIYQLEKRINHSIANSKLSIDCTELKKYNDVISKTSENASNQLNKALKSFFLNKYLLLFFGMLFLTCCFMCWMAILKL</sequence>
<name>A0A4R3VNI6_9SPHI</name>
<reference evidence="2 3" key="1">
    <citation type="submission" date="2019-03" db="EMBL/GenBank/DDBJ databases">
        <title>Genomic Encyclopedia of Type Strains, Phase IV (KMG-IV): sequencing the most valuable type-strain genomes for metagenomic binning, comparative biology and taxonomic classification.</title>
        <authorList>
            <person name="Goeker M."/>
        </authorList>
    </citation>
    <scope>NUCLEOTIDE SEQUENCE [LARGE SCALE GENOMIC DNA]</scope>
    <source>
        <strain evidence="2 3">DSM 22362</strain>
    </source>
</reference>
<feature type="transmembrane region" description="Helical" evidence="1">
    <location>
        <begin position="94"/>
        <end position="114"/>
    </location>
</feature>
<accession>A0A4R3VNI6</accession>
<dbReference type="AlphaFoldDB" id="A0A4R3VNI6"/>
<dbReference type="RefSeq" id="WP_132779176.1">
    <property type="nucleotide sequence ID" value="NZ_SMBZ01000071.1"/>
</dbReference>
<comment type="caution">
    <text evidence="2">The sequence shown here is derived from an EMBL/GenBank/DDBJ whole genome shotgun (WGS) entry which is preliminary data.</text>
</comment>
<evidence type="ECO:0000313" key="2">
    <source>
        <dbReference type="EMBL" id="TCV05655.1"/>
    </source>
</evidence>
<protein>
    <submittedName>
        <fullName evidence="2">Uncharacterized protein</fullName>
    </submittedName>
</protein>
<keyword evidence="1" id="KW-0812">Transmembrane</keyword>
<dbReference type="Proteomes" id="UP000295197">
    <property type="component" value="Unassembled WGS sequence"/>
</dbReference>
<organism evidence="2 3">
    <name type="scientific">Sphingobacterium alimentarium</name>
    <dbReference type="NCBI Taxonomy" id="797292"/>
    <lineage>
        <taxon>Bacteria</taxon>
        <taxon>Pseudomonadati</taxon>
        <taxon>Bacteroidota</taxon>
        <taxon>Sphingobacteriia</taxon>
        <taxon>Sphingobacteriales</taxon>
        <taxon>Sphingobacteriaceae</taxon>
        <taxon>Sphingobacterium</taxon>
    </lineage>
</organism>
<dbReference type="EMBL" id="SMBZ01000071">
    <property type="protein sequence ID" value="TCV05655.1"/>
    <property type="molecule type" value="Genomic_DNA"/>
</dbReference>
<keyword evidence="3" id="KW-1185">Reference proteome</keyword>